<evidence type="ECO:0000256" key="2">
    <source>
        <dbReference type="SAM" id="MobiDB-lite"/>
    </source>
</evidence>
<reference evidence="3" key="2">
    <citation type="submission" date="2025-08" db="UniProtKB">
        <authorList>
            <consortium name="Ensembl"/>
        </authorList>
    </citation>
    <scope>IDENTIFICATION</scope>
</reference>
<sequence>MNWDTRFSSILSAADGSVAKMRERLTSAGKGSKDVFPQPEALRVPDLEVPPVSCPPQPLSLPVQWSDMTGIQAQLQSQNQAIESLTQALRFMERERDSQHRHLQALQEELQRLRDRENEWMRAGDRARGSPGAERRMELWKREVNREMSSLREQIDRAISLSNQEESFSSKLRREEVELLRREVDQLQQQLRKREEDLFHQQSETREVRRQYAQNCKTLENLTDSYRTHSLDLTKILSQYQDTQRDVRQLKVTVTELKEEVRGLILRERHSAPVLTTFRADQESARRPVDHHEERSASDSEEDFSSTPSLGDVSSDDLSWLVERDTAGRRRKPHTSENFQLTESENGTGGSGLEEDAEKDEDSIDLNDEPETQSDSFQDFDVNDL</sequence>
<reference evidence="3" key="3">
    <citation type="submission" date="2025-09" db="UniProtKB">
        <authorList>
            <consortium name="Ensembl"/>
        </authorList>
    </citation>
    <scope>IDENTIFICATION</scope>
</reference>
<proteinExistence type="predicted"/>
<organism evidence="3 4">
    <name type="scientific">Scleropages formosus</name>
    <name type="common">Asian bonytongue</name>
    <name type="synonym">Osteoglossum formosum</name>
    <dbReference type="NCBI Taxonomy" id="113540"/>
    <lineage>
        <taxon>Eukaryota</taxon>
        <taxon>Metazoa</taxon>
        <taxon>Chordata</taxon>
        <taxon>Craniata</taxon>
        <taxon>Vertebrata</taxon>
        <taxon>Euteleostomi</taxon>
        <taxon>Actinopterygii</taxon>
        <taxon>Neopterygii</taxon>
        <taxon>Teleostei</taxon>
        <taxon>Osteoglossocephala</taxon>
        <taxon>Osteoglossomorpha</taxon>
        <taxon>Osteoglossiformes</taxon>
        <taxon>Osteoglossidae</taxon>
        <taxon>Scleropages</taxon>
    </lineage>
</organism>
<feature type="compositionally biased region" description="Acidic residues" evidence="2">
    <location>
        <begin position="353"/>
        <end position="372"/>
    </location>
</feature>
<dbReference type="SUPFAM" id="SSF103657">
    <property type="entry name" value="BAR/IMD domain-like"/>
    <property type="match status" value="1"/>
</dbReference>
<accession>A0A8C9VIA5</accession>
<keyword evidence="4" id="KW-1185">Reference proteome</keyword>
<evidence type="ECO:0000256" key="1">
    <source>
        <dbReference type="SAM" id="Coils"/>
    </source>
</evidence>
<dbReference type="Ensembl" id="ENSSFOT00015062211.1">
    <property type="protein sequence ID" value="ENSSFOP00015056933.1"/>
    <property type="gene ID" value="ENSSFOG00015030872.1"/>
</dbReference>
<dbReference type="OrthoDB" id="9904351at2759"/>
<dbReference type="PANTHER" id="PTHR34533:SF3">
    <property type="entry name" value="BICD FAMILY-LIKE CARGO ADAPTER 2"/>
    <property type="match status" value="1"/>
</dbReference>
<reference evidence="3 4" key="1">
    <citation type="submission" date="2019-04" db="EMBL/GenBank/DDBJ databases">
        <authorList>
            <consortium name="Wellcome Sanger Institute Data Sharing"/>
        </authorList>
    </citation>
    <scope>NUCLEOTIDE SEQUENCE [LARGE SCALE GENOMIC DNA]</scope>
</reference>
<dbReference type="PANTHER" id="PTHR34533">
    <property type="entry name" value="TRANSMEMBRANE PROTEIN CCDC163"/>
    <property type="match status" value="1"/>
</dbReference>
<name>A0A8C9VIA5_SCLFO</name>
<feature type="coiled-coil region" evidence="1">
    <location>
        <begin position="240"/>
        <end position="267"/>
    </location>
</feature>
<evidence type="ECO:0000313" key="3">
    <source>
        <dbReference type="Ensembl" id="ENSSFOP00015056933.1"/>
    </source>
</evidence>
<keyword evidence="1" id="KW-0175">Coiled coil</keyword>
<dbReference type="AlphaFoldDB" id="A0A8C9VIA5"/>
<dbReference type="Proteomes" id="UP000694397">
    <property type="component" value="Chromosome 9"/>
</dbReference>
<protein>
    <submittedName>
        <fullName evidence="3">Uncharacterized protein</fullName>
    </submittedName>
</protein>
<feature type="region of interest" description="Disordered" evidence="2">
    <location>
        <begin position="276"/>
        <end position="385"/>
    </location>
</feature>
<dbReference type="InterPro" id="IPR027267">
    <property type="entry name" value="AH/BAR_dom_sf"/>
</dbReference>
<feature type="compositionally biased region" description="Basic and acidic residues" evidence="2">
    <location>
        <begin position="280"/>
        <end position="298"/>
    </location>
</feature>
<feature type="compositionally biased region" description="Polar residues" evidence="2">
    <location>
        <begin position="336"/>
        <end position="346"/>
    </location>
</feature>
<feature type="coiled-coil region" evidence="1">
    <location>
        <begin position="68"/>
        <end position="204"/>
    </location>
</feature>
<evidence type="ECO:0000313" key="4">
    <source>
        <dbReference type="Proteomes" id="UP000694397"/>
    </source>
</evidence>
<dbReference type="InterPro" id="IPR039284">
    <property type="entry name" value="CCDC159/163"/>
</dbReference>
<dbReference type="GeneTree" id="ENSGT00740000116213"/>